<evidence type="ECO:0008006" key="3">
    <source>
        <dbReference type="Google" id="ProtNLM"/>
    </source>
</evidence>
<dbReference type="Proteomes" id="UP000001542">
    <property type="component" value="Unassembled WGS sequence"/>
</dbReference>
<organism evidence="1 2">
    <name type="scientific">Trichomonas vaginalis (strain ATCC PRA-98 / G3)</name>
    <dbReference type="NCBI Taxonomy" id="412133"/>
    <lineage>
        <taxon>Eukaryota</taxon>
        <taxon>Metamonada</taxon>
        <taxon>Parabasalia</taxon>
        <taxon>Trichomonadida</taxon>
        <taxon>Trichomonadidae</taxon>
        <taxon>Trichomonas</taxon>
    </lineage>
</organism>
<dbReference type="InterPro" id="IPR036770">
    <property type="entry name" value="Ankyrin_rpt-contain_sf"/>
</dbReference>
<accession>A2FSJ9</accession>
<dbReference type="VEuPathDB" id="TrichDB:TVAG_224900"/>
<dbReference type="VEuPathDB" id="TrichDB:TVAGG3_0970520"/>
<dbReference type="SMR" id="A2FSJ9"/>
<dbReference type="PANTHER" id="PTHR24159">
    <property type="match status" value="1"/>
</dbReference>
<proteinExistence type="predicted"/>
<dbReference type="EMBL" id="DS113988">
    <property type="protein sequence ID" value="EAX92128.1"/>
    <property type="molecule type" value="Genomic_DNA"/>
</dbReference>
<protein>
    <recommendedName>
        <fullName evidence="3">DUF3447 domain-containing protein</fullName>
    </recommendedName>
</protein>
<keyword evidence="2" id="KW-1185">Reference proteome</keyword>
<gene>
    <name evidence="1" type="ORF">TVAG_224900</name>
</gene>
<dbReference type="InParanoid" id="A2FSJ9"/>
<dbReference type="RefSeq" id="XP_001305058.1">
    <property type="nucleotide sequence ID" value="XM_001305057.1"/>
</dbReference>
<dbReference type="PANTHER" id="PTHR24159:SF5">
    <property type="entry name" value="ANK_REP_REGION DOMAIN-CONTAINING PROTEIN"/>
    <property type="match status" value="1"/>
</dbReference>
<reference evidence="1" key="1">
    <citation type="submission" date="2006-10" db="EMBL/GenBank/DDBJ databases">
        <authorList>
            <person name="Amadeo P."/>
            <person name="Zhao Q."/>
            <person name="Wortman J."/>
            <person name="Fraser-Liggett C."/>
            <person name="Carlton J."/>
        </authorList>
    </citation>
    <scope>NUCLEOTIDE SEQUENCE</scope>
    <source>
        <strain evidence="1">G3</strain>
    </source>
</reference>
<dbReference type="AlphaFoldDB" id="A2FSJ9"/>
<evidence type="ECO:0000313" key="1">
    <source>
        <dbReference type="EMBL" id="EAX92128.1"/>
    </source>
</evidence>
<dbReference type="KEGG" id="tva:4749837"/>
<reference evidence="1" key="2">
    <citation type="journal article" date="2007" name="Science">
        <title>Draft genome sequence of the sexually transmitted pathogen Trichomonas vaginalis.</title>
        <authorList>
            <person name="Carlton J.M."/>
            <person name="Hirt R.P."/>
            <person name="Silva J.C."/>
            <person name="Delcher A.L."/>
            <person name="Schatz M."/>
            <person name="Zhao Q."/>
            <person name="Wortman J.R."/>
            <person name="Bidwell S.L."/>
            <person name="Alsmark U.C.M."/>
            <person name="Besteiro S."/>
            <person name="Sicheritz-Ponten T."/>
            <person name="Noel C.J."/>
            <person name="Dacks J.B."/>
            <person name="Foster P.G."/>
            <person name="Simillion C."/>
            <person name="Van de Peer Y."/>
            <person name="Miranda-Saavedra D."/>
            <person name="Barton G.J."/>
            <person name="Westrop G.D."/>
            <person name="Mueller S."/>
            <person name="Dessi D."/>
            <person name="Fiori P.L."/>
            <person name="Ren Q."/>
            <person name="Paulsen I."/>
            <person name="Zhang H."/>
            <person name="Bastida-Corcuera F.D."/>
            <person name="Simoes-Barbosa A."/>
            <person name="Brown M.T."/>
            <person name="Hayes R.D."/>
            <person name="Mukherjee M."/>
            <person name="Okumura C.Y."/>
            <person name="Schneider R."/>
            <person name="Smith A.J."/>
            <person name="Vanacova S."/>
            <person name="Villalvazo M."/>
            <person name="Haas B.J."/>
            <person name="Pertea M."/>
            <person name="Feldblyum T.V."/>
            <person name="Utterback T.R."/>
            <person name="Shu C.L."/>
            <person name="Osoegawa K."/>
            <person name="de Jong P.J."/>
            <person name="Hrdy I."/>
            <person name="Horvathova L."/>
            <person name="Zubacova Z."/>
            <person name="Dolezal P."/>
            <person name="Malik S.B."/>
            <person name="Logsdon J.M. Jr."/>
            <person name="Henze K."/>
            <person name="Gupta A."/>
            <person name="Wang C.C."/>
            <person name="Dunne R.L."/>
            <person name="Upcroft J.A."/>
            <person name="Upcroft P."/>
            <person name="White O."/>
            <person name="Salzberg S.L."/>
            <person name="Tang P."/>
            <person name="Chiu C.-H."/>
            <person name="Lee Y.-S."/>
            <person name="Embley T.M."/>
            <person name="Coombs G.H."/>
            <person name="Mottram J.C."/>
            <person name="Tachezy J."/>
            <person name="Fraser-Liggett C.M."/>
            <person name="Johnson P.J."/>
        </authorList>
    </citation>
    <scope>NUCLEOTIDE SEQUENCE [LARGE SCALE GENOMIC DNA]</scope>
    <source>
        <strain evidence="1">G3</strain>
    </source>
</reference>
<evidence type="ECO:0000313" key="2">
    <source>
        <dbReference type="Proteomes" id="UP000001542"/>
    </source>
</evidence>
<dbReference type="Gene3D" id="1.25.40.20">
    <property type="entry name" value="Ankyrin repeat-containing domain"/>
    <property type="match status" value="1"/>
</dbReference>
<sequence>MTSSEQHSHENELNFMGLQPTEVFKYPDQASKTIWSVNSNNLLQVSSEIIDLIKNNKISVQLAFYLIDIFSTIRVKDIETFSEFYQKLSNEFSFIIKPKNDKLSSLLYYKGIKFENFEPKFTQEEILNLYSTDSPLYYISFDKVDDLKNKFPNLDLNHKINDEITPLDCSIKYGSELCFNYLKNMGADYTEKSAKFSVQGGNNNIFMQMIEDDESFDNMINTALNHHNYEIAEYLHSNFRQKPDSFTKSLYFGNYDVVSYLYSNGADFKEYYIFFISVPLNIL</sequence>
<name>A2FSJ9_TRIV3</name>
<dbReference type="SUPFAM" id="SSF48403">
    <property type="entry name" value="Ankyrin repeat"/>
    <property type="match status" value="1"/>
</dbReference>